<dbReference type="GeneID" id="98180574"/>
<protein>
    <submittedName>
        <fullName evidence="2">Uncharacterized protein</fullName>
    </submittedName>
</protein>
<accession>A0ABQ0GPF3</accession>
<proteinExistence type="predicted"/>
<evidence type="ECO:0000313" key="3">
    <source>
        <dbReference type="Proteomes" id="UP001628179"/>
    </source>
</evidence>
<comment type="caution">
    <text evidence="2">The sequence shown here is derived from an EMBL/GenBank/DDBJ whole genome shotgun (WGS) entry which is preliminary data.</text>
</comment>
<dbReference type="Proteomes" id="UP001628179">
    <property type="component" value="Unassembled WGS sequence"/>
</dbReference>
<dbReference type="RefSeq" id="XP_070921352.1">
    <property type="nucleotide sequence ID" value="XM_071065251.1"/>
</dbReference>
<evidence type="ECO:0000256" key="1">
    <source>
        <dbReference type="SAM" id="MobiDB-lite"/>
    </source>
</evidence>
<evidence type="ECO:0000313" key="2">
    <source>
        <dbReference type="EMBL" id="GAB1319622.1"/>
    </source>
</evidence>
<feature type="region of interest" description="Disordered" evidence="1">
    <location>
        <begin position="33"/>
        <end position="59"/>
    </location>
</feature>
<name>A0ABQ0GPF3_9PEZI</name>
<organism evidence="2 3">
    <name type="scientific">Madurella fahalii</name>
    <dbReference type="NCBI Taxonomy" id="1157608"/>
    <lineage>
        <taxon>Eukaryota</taxon>
        <taxon>Fungi</taxon>
        <taxon>Dikarya</taxon>
        <taxon>Ascomycota</taxon>
        <taxon>Pezizomycotina</taxon>
        <taxon>Sordariomycetes</taxon>
        <taxon>Sordariomycetidae</taxon>
        <taxon>Sordariales</taxon>
        <taxon>Sordariales incertae sedis</taxon>
        <taxon>Madurella</taxon>
    </lineage>
</organism>
<keyword evidence="3" id="KW-1185">Reference proteome</keyword>
<reference evidence="2 3" key="1">
    <citation type="submission" date="2024-09" db="EMBL/GenBank/DDBJ databases">
        <title>Itraconazole resistance in Madurella fahalii resulting from another homologue of gene encoding cytochrome P450 14-alpha sterol demethylase (CYP51).</title>
        <authorList>
            <person name="Yoshioka I."/>
            <person name="Fahal A.H."/>
            <person name="Kaneko S."/>
            <person name="Yaguchi T."/>
        </authorList>
    </citation>
    <scope>NUCLEOTIDE SEQUENCE [LARGE SCALE GENOMIC DNA]</scope>
    <source>
        <strain evidence="2 3">IFM 68171</strain>
    </source>
</reference>
<feature type="compositionally biased region" description="Low complexity" evidence="1">
    <location>
        <begin position="38"/>
        <end position="49"/>
    </location>
</feature>
<gene>
    <name evidence="2" type="ORF">MFIFM68171_09832</name>
</gene>
<feature type="region of interest" description="Disordered" evidence="1">
    <location>
        <begin position="1"/>
        <end position="20"/>
    </location>
</feature>
<feature type="compositionally biased region" description="Polar residues" evidence="1">
    <location>
        <begin position="50"/>
        <end position="59"/>
    </location>
</feature>
<dbReference type="EMBL" id="BAAFSV010000005">
    <property type="protein sequence ID" value="GAB1319622.1"/>
    <property type="molecule type" value="Genomic_DNA"/>
</dbReference>
<sequence length="72" mass="7590">MTRNSRTPVKTEVSAGPAELDNTFTDLMASQGIPSTWASAPGASKSSKGNWTPKTTSENTISAPFNLFSSLL</sequence>